<dbReference type="EMBL" id="JAUQSX010000009">
    <property type="protein sequence ID" value="MDO7848186.1"/>
    <property type="molecule type" value="Genomic_DNA"/>
</dbReference>
<dbReference type="SMART" id="SM00089">
    <property type="entry name" value="PKD"/>
    <property type="match status" value="2"/>
</dbReference>
<evidence type="ECO:0000313" key="6">
    <source>
        <dbReference type="EMBL" id="MDO7848186.1"/>
    </source>
</evidence>
<keyword evidence="3" id="KW-0720">Serine protease</keyword>
<dbReference type="Gene3D" id="3.40.50.200">
    <property type="entry name" value="Peptidase S8/S53 domain"/>
    <property type="match status" value="2"/>
</dbReference>
<dbReference type="InterPro" id="IPR000209">
    <property type="entry name" value="Peptidase_S8/S53_dom"/>
</dbReference>
<dbReference type="InterPro" id="IPR035986">
    <property type="entry name" value="PKD_dom_sf"/>
</dbReference>
<dbReference type="CDD" id="cd00146">
    <property type="entry name" value="PKD"/>
    <property type="match status" value="2"/>
</dbReference>
<reference evidence="6" key="1">
    <citation type="submission" date="2023-07" db="EMBL/GenBank/DDBJ databases">
        <authorList>
            <person name="Kim M.K."/>
        </authorList>
    </citation>
    <scope>NUCLEOTIDE SEQUENCE</scope>
    <source>
        <strain evidence="6">M29</strain>
    </source>
</reference>
<dbReference type="InterPro" id="IPR000601">
    <property type="entry name" value="PKD_dom"/>
</dbReference>
<evidence type="ECO:0000256" key="2">
    <source>
        <dbReference type="ARBA" id="ARBA00022801"/>
    </source>
</evidence>
<dbReference type="InterPro" id="IPR022409">
    <property type="entry name" value="PKD/Chitinase_dom"/>
</dbReference>
<feature type="chain" id="PRO_5045959416" evidence="4">
    <location>
        <begin position="26"/>
        <end position="1266"/>
    </location>
</feature>
<dbReference type="InterPro" id="IPR036852">
    <property type="entry name" value="Peptidase_S8/S53_dom_sf"/>
</dbReference>
<keyword evidence="7" id="KW-1185">Reference proteome</keyword>
<comment type="caution">
    <text evidence="6">The sequence shown here is derived from an EMBL/GenBank/DDBJ whole genome shotgun (WGS) entry which is preliminary data.</text>
</comment>
<feature type="domain" description="PKD" evidence="5">
    <location>
        <begin position="826"/>
        <end position="913"/>
    </location>
</feature>
<dbReference type="PROSITE" id="PS00138">
    <property type="entry name" value="SUBTILASE_SER"/>
    <property type="match status" value="1"/>
</dbReference>
<dbReference type="Gene3D" id="2.60.120.260">
    <property type="entry name" value="Galactose-binding domain-like"/>
    <property type="match status" value="1"/>
</dbReference>
<accession>A0ABT9AED0</accession>
<dbReference type="InterPro" id="IPR013783">
    <property type="entry name" value="Ig-like_fold"/>
</dbReference>
<evidence type="ECO:0000256" key="1">
    <source>
        <dbReference type="ARBA" id="ARBA00022670"/>
    </source>
</evidence>
<dbReference type="InterPro" id="IPR034075">
    <property type="entry name" value="Glr3161-like_dom"/>
</dbReference>
<evidence type="ECO:0000313" key="7">
    <source>
        <dbReference type="Proteomes" id="UP001167796"/>
    </source>
</evidence>
<dbReference type="Pfam" id="PF00082">
    <property type="entry name" value="Peptidase_S8"/>
    <property type="match status" value="1"/>
</dbReference>
<dbReference type="SUPFAM" id="SSF52743">
    <property type="entry name" value="Subtilisin-like"/>
    <property type="match status" value="1"/>
</dbReference>
<sequence>MKKTTLLAHGLALLGALAGPGRAAAQTLPGTPAPAAYQPYQRTDPNSRIGGDLQRLYRRWTGTEGQPKATPAALRAAFPELLLSADSRTVLVRITAQDVATLTEALAGRGFVVKSSHPERHFVDGYLPLAQLAPGKDGLAALADRGLLGVMPVQRGRTNRSDAAAAVARQVARTSSTANGPVIGQAAYLMQAERVRALGGYDGRGLRIGVISDSYDNLSTAADAIAAGDLPAEGVQVLQEFPGASYDEGQGMSELIHDLAPGARLAFSSGTFGDGDMADQIRRLADPAEGNCRIIVDDLYFSYEPVYQRSVIGQAIADVRAQGVAYFTSACNFGDDTYLNNAPAFVTQANGAARLNFNGTGTGAAALRQHVTVRDGQEYATRLWWSDPYYTTAGVQTDLDLYLLSSRGDTVATSTEANRTNQLPTEFAGFTNDTSQTHTTNFYLHLVRRAGTATPARLRLTYYGTVADEWMNNGYSTTGHAGSPEAITVGAAPFYDANQPEFFTSKSGGILLFNPNGTPLATPQVLLKPELAALDGTDTRAFDAPSLPRADRPANGYPNFFGTSASAPHAAAVAALLWQAQPTLTVAQLLARLQSTARDIVAAGFDDLTGAGVVDAYAAIYGTTARPAVPTAAQPWVDDMNRGGLSRAWVVTATGPARPWVRSEIGPASGRYHLVLDASAQGTGLRGVAMGQNTAAATLHANLSGTAPATGWYLTFRHKRIAGETNQQLPAQFSTAAYGDGVSLSADGGQTWYRLVDLTTLTNTTYQVQSTNLSAFAQANSLTLGSNVRLRFQQSGLTSADSTGGAARGGWAFDDVALTAGPAGVLPLFTSTATSATCPSLTVTYTDASLNAPAGAARQWSFPGGTPATSTAASPVVTYATAGTYNVSLTIGTGSSAVTLTDTAYVRLPGRAPVPVATASKTRVCPAEAVQFTASAVYCPGGYSWRFPGGTPARSTAANPTVSYATPGIYTVVLTATNAAGSDSVKTLRVQVKPTVAVPTAIQPFNTAPVPDYWEIVNPDNAISWISFPAIGPNGQPGSSVGVNGYDYSAVGQRDRLLSVPVALPASLPRATLRFAVAYAPYPGYTDSLLVRVLSRCAPHQVLGTVYRKGGAQLATAAPTPDYFFPAGAQEWRTEQVNLSAYRGQDVVLAFEFYNGNSNIVWIDDYRVDAQVITAATSAQATAAGLLAWPNPVAGRHALTVEAPASPAPATLRLLDALGREVWHGTAPAGAAPVRQPVVAPAASGVYLLQYVPATGQPLVQRVVVE</sequence>
<proteinExistence type="predicted"/>
<dbReference type="SUPFAM" id="SSF49299">
    <property type="entry name" value="PKD domain"/>
    <property type="match status" value="2"/>
</dbReference>
<dbReference type="Gene3D" id="2.60.40.10">
    <property type="entry name" value="Immunoglobulins"/>
    <property type="match status" value="2"/>
</dbReference>
<organism evidence="6 7">
    <name type="scientific">Hymenobacter mellowenesis</name>
    <dbReference type="NCBI Taxonomy" id="3063995"/>
    <lineage>
        <taxon>Bacteria</taxon>
        <taxon>Pseudomonadati</taxon>
        <taxon>Bacteroidota</taxon>
        <taxon>Cytophagia</taxon>
        <taxon>Cytophagales</taxon>
        <taxon>Hymenobacteraceae</taxon>
        <taxon>Hymenobacter</taxon>
    </lineage>
</organism>
<protein>
    <submittedName>
        <fullName evidence="6">PKD domain-containing protein</fullName>
    </submittedName>
</protein>
<name>A0ABT9AED0_9BACT</name>
<feature type="signal peptide" evidence="4">
    <location>
        <begin position="1"/>
        <end position="25"/>
    </location>
</feature>
<dbReference type="Proteomes" id="UP001167796">
    <property type="component" value="Unassembled WGS sequence"/>
</dbReference>
<dbReference type="RefSeq" id="WP_305012867.1">
    <property type="nucleotide sequence ID" value="NZ_JAUQSX010000009.1"/>
</dbReference>
<gene>
    <name evidence="6" type="ORF">Q5H92_17600</name>
</gene>
<keyword evidence="1" id="KW-0645">Protease</keyword>
<dbReference type="InterPro" id="IPR023828">
    <property type="entry name" value="Peptidase_S8_Ser-AS"/>
</dbReference>
<dbReference type="CDD" id="cd05562">
    <property type="entry name" value="Peptidases_S53_like"/>
    <property type="match status" value="1"/>
</dbReference>
<evidence type="ECO:0000256" key="3">
    <source>
        <dbReference type="ARBA" id="ARBA00022825"/>
    </source>
</evidence>
<feature type="domain" description="PKD" evidence="5">
    <location>
        <begin position="913"/>
        <end position="992"/>
    </location>
</feature>
<keyword evidence="4" id="KW-0732">Signal</keyword>
<dbReference type="PROSITE" id="PS50093">
    <property type="entry name" value="PKD"/>
    <property type="match status" value="2"/>
</dbReference>
<evidence type="ECO:0000259" key="5">
    <source>
        <dbReference type="PROSITE" id="PS50093"/>
    </source>
</evidence>
<keyword evidence="2" id="KW-0378">Hydrolase</keyword>
<evidence type="ECO:0000256" key="4">
    <source>
        <dbReference type="SAM" id="SignalP"/>
    </source>
</evidence>
<dbReference type="Pfam" id="PF18911">
    <property type="entry name" value="PKD_4"/>
    <property type="match status" value="1"/>
</dbReference>